<organism evidence="1 2">
    <name type="scientific">Usitatibacter rugosus</name>
    <dbReference type="NCBI Taxonomy" id="2732067"/>
    <lineage>
        <taxon>Bacteria</taxon>
        <taxon>Pseudomonadati</taxon>
        <taxon>Pseudomonadota</taxon>
        <taxon>Betaproteobacteria</taxon>
        <taxon>Nitrosomonadales</taxon>
        <taxon>Usitatibacteraceae</taxon>
        <taxon>Usitatibacter</taxon>
    </lineage>
</organism>
<evidence type="ECO:0000313" key="1">
    <source>
        <dbReference type="EMBL" id="QJR09265.1"/>
    </source>
</evidence>
<protein>
    <submittedName>
        <fullName evidence="1">Uncharacterized protein</fullName>
    </submittedName>
</protein>
<keyword evidence="2" id="KW-1185">Reference proteome</keyword>
<accession>A0A6M4GQE1</accession>
<dbReference type="Proteomes" id="UP000501534">
    <property type="component" value="Chromosome"/>
</dbReference>
<evidence type="ECO:0000313" key="2">
    <source>
        <dbReference type="Proteomes" id="UP000501534"/>
    </source>
</evidence>
<name>A0A6M4GQE1_9PROT</name>
<proteinExistence type="predicted"/>
<reference evidence="1 2" key="1">
    <citation type="submission" date="2020-04" db="EMBL/GenBank/DDBJ databases">
        <title>Usitatibacter rugosus gen. nov., sp. nov. and Usitatibacter palustris sp. nov., novel members of Usitatibacteraceae fam. nov. within the order Nitrosomonadales isolated from soil.</title>
        <authorList>
            <person name="Huber K.J."/>
            <person name="Neumann-Schaal M."/>
            <person name="Geppert A."/>
            <person name="Luckner M."/>
            <person name="Wanner G."/>
            <person name="Overmann J."/>
        </authorList>
    </citation>
    <scope>NUCLEOTIDE SEQUENCE [LARGE SCALE GENOMIC DNA]</scope>
    <source>
        <strain evidence="1 2">0125_3</strain>
    </source>
</reference>
<dbReference type="KEGG" id="uru:DSM104443_00302"/>
<dbReference type="RefSeq" id="WP_171088970.1">
    <property type="nucleotide sequence ID" value="NZ_CP053069.1"/>
</dbReference>
<gene>
    <name evidence="1" type="ORF">DSM104443_00302</name>
</gene>
<dbReference type="EMBL" id="CP053069">
    <property type="protein sequence ID" value="QJR09265.1"/>
    <property type="molecule type" value="Genomic_DNA"/>
</dbReference>
<dbReference type="AlphaFoldDB" id="A0A6M4GQE1"/>
<sequence length="111" mass="12218">MSRFTPSPDNLRIAVEDASAEAYAIAIARALAKAGERKVYFSSFVSLQYPELKRFKGVAVTFLSSGQTPPNLMQSSRIIHSKGQLVVASPRYLREDQWAKLGAEIESDVGK</sequence>